<reference evidence="1 2" key="1">
    <citation type="submission" date="2020-07" db="EMBL/GenBank/DDBJ databases">
        <title>Sequencing the genomes of 1000 actinobacteria strains.</title>
        <authorList>
            <person name="Klenk H.-P."/>
        </authorList>
    </citation>
    <scope>NUCLEOTIDE SEQUENCE [LARGE SCALE GENOMIC DNA]</scope>
    <source>
        <strain evidence="1 2">DSM 24662</strain>
    </source>
</reference>
<gene>
    <name evidence="1" type="ORF">BJ991_002526</name>
</gene>
<organism evidence="1 2">
    <name type="scientific">Microbacterium immunditiarum</name>
    <dbReference type="NCBI Taxonomy" id="337480"/>
    <lineage>
        <taxon>Bacteria</taxon>
        <taxon>Bacillati</taxon>
        <taxon>Actinomycetota</taxon>
        <taxon>Actinomycetes</taxon>
        <taxon>Micrococcales</taxon>
        <taxon>Microbacteriaceae</taxon>
        <taxon>Microbacterium</taxon>
    </lineage>
</organism>
<keyword evidence="2" id="KW-1185">Reference proteome</keyword>
<comment type="caution">
    <text evidence="1">The sequence shown here is derived from an EMBL/GenBank/DDBJ whole genome shotgun (WGS) entry which is preliminary data.</text>
</comment>
<name>A0A7Y9KLP7_9MICO</name>
<dbReference type="Proteomes" id="UP000576969">
    <property type="component" value="Unassembled WGS sequence"/>
</dbReference>
<accession>A0A7Y9KLP7</accession>
<dbReference type="AlphaFoldDB" id="A0A7Y9KLP7"/>
<dbReference type="EMBL" id="JACCBV010000001">
    <property type="protein sequence ID" value="NYE20498.1"/>
    <property type="molecule type" value="Genomic_DNA"/>
</dbReference>
<protein>
    <submittedName>
        <fullName evidence="1">Uncharacterized protein</fullName>
    </submittedName>
</protein>
<dbReference type="RefSeq" id="WP_179490510.1">
    <property type="nucleotide sequence ID" value="NZ_JACCBV010000001.1"/>
</dbReference>
<proteinExistence type="predicted"/>
<sequence length="61" mass="6928">MHRERVLDALWPERIGGVCVDTLALAERWSDPVVIAPGDERAHVAVMREKLARVRRLPSRA</sequence>
<evidence type="ECO:0000313" key="1">
    <source>
        <dbReference type="EMBL" id="NYE20498.1"/>
    </source>
</evidence>
<evidence type="ECO:0000313" key="2">
    <source>
        <dbReference type="Proteomes" id="UP000576969"/>
    </source>
</evidence>